<protein>
    <recommendedName>
        <fullName evidence="3">Proteasome assembly chaperone 4</fullName>
    </recommendedName>
</protein>
<name>A0ABY9BVC5_VITVI</name>
<reference evidence="1 2" key="1">
    <citation type="journal article" date="2023" name="Hortic Res">
        <title>The complete reference genome for grapevine (Vitis vinifera L.) genetics and breeding.</title>
        <authorList>
            <person name="Shi X."/>
            <person name="Cao S."/>
            <person name="Wang X."/>
            <person name="Huang S."/>
            <person name="Wang Y."/>
            <person name="Liu Z."/>
            <person name="Liu W."/>
            <person name="Leng X."/>
            <person name="Peng Y."/>
            <person name="Wang N."/>
            <person name="Wang Y."/>
            <person name="Ma Z."/>
            <person name="Xu X."/>
            <person name="Zhang F."/>
            <person name="Xue H."/>
            <person name="Zhong H."/>
            <person name="Wang Y."/>
            <person name="Zhang K."/>
            <person name="Velt A."/>
            <person name="Avia K."/>
            <person name="Holtgrawe D."/>
            <person name="Grimplet J."/>
            <person name="Matus J.T."/>
            <person name="Ware D."/>
            <person name="Wu X."/>
            <person name="Wang H."/>
            <person name="Liu C."/>
            <person name="Fang Y."/>
            <person name="Rustenholz C."/>
            <person name="Cheng Z."/>
            <person name="Xiao H."/>
            <person name="Zhou Y."/>
        </authorList>
    </citation>
    <scope>NUCLEOTIDE SEQUENCE [LARGE SCALE GENOMIC DNA]</scope>
    <source>
        <strain evidence="2">cv. Pinot noir / PN40024</strain>
        <tissue evidence="1">Leaf</tissue>
    </source>
</reference>
<evidence type="ECO:0000313" key="2">
    <source>
        <dbReference type="Proteomes" id="UP001227230"/>
    </source>
</evidence>
<dbReference type="InterPro" id="IPR032157">
    <property type="entry name" value="PAC4"/>
</dbReference>
<dbReference type="PANTHER" id="PTHR33559:SF1">
    <property type="entry name" value="PROTEASOME ASSEMBLY CHAPERONE 4"/>
    <property type="match status" value="1"/>
</dbReference>
<sequence length="193" mass="20977">MENSVIDNKDGGVNDDGVQVTCFTEVSDDVTLHFQIIRLHKQIYAWIGSNSAKLGHMYAAASTRPNNTVSVTSILGGASDNTGSGIARRLALRTGVNIILACNIPKNNPMLEAEAEKKLVQKLINLGMSLEQGFLPLSIKLANLFSLQPYPLVGLLYISPFAVYSSHANLLVVLGEDSSVLYAPRSHLKRNQR</sequence>
<dbReference type="Proteomes" id="UP001227230">
    <property type="component" value="Chromosome 5"/>
</dbReference>
<keyword evidence="2" id="KW-1185">Reference proteome</keyword>
<dbReference type="Pfam" id="PF16093">
    <property type="entry name" value="PAC4"/>
    <property type="match status" value="1"/>
</dbReference>
<gene>
    <name evidence="1" type="ORF">VitviT2T_006192</name>
</gene>
<proteinExistence type="predicted"/>
<evidence type="ECO:0008006" key="3">
    <source>
        <dbReference type="Google" id="ProtNLM"/>
    </source>
</evidence>
<evidence type="ECO:0000313" key="1">
    <source>
        <dbReference type="EMBL" id="WJZ86766.1"/>
    </source>
</evidence>
<accession>A0ABY9BVC5</accession>
<dbReference type="PANTHER" id="PTHR33559">
    <property type="entry name" value="PROTEASOME ASSEMBLY CHAPERONE 4"/>
    <property type="match status" value="1"/>
</dbReference>
<organism evidence="1 2">
    <name type="scientific">Vitis vinifera</name>
    <name type="common">Grape</name>
    <dbReference type="NCBI Taxonomy" id="29760"/>
    <lineage>
        <taxon>Eukaryota</taxon>
        <taxon>Viridiplantae</taxon>
        <taxon>Streptophyta</taxon>
        <taxon>Embryophyta</taxon>
        <taxon>Tracheophyta</taxon>
        <taxon>Spermatophyta</taxon>
        <taxon>Magnoliopsida</taxon>
        <taxon>eudicotyledons</taxon>
        <taxon>Gunneridae</taxon>
        <taxon>Pentapetalae</taxon>
        <taxon>rosids</taxon>
        <taxon>Vitales</taxon>
        <taxon>Vitaceae</taxon>
        <taxon>Viteae</taxon>
        <taxon>Vitis</taxon>
    </lineage>
</organism>
<dbReference type="EMBL" id="CP126652">
    <property type="protein sequence ID" value="WJZ86766.1"/>
    <property type="molecule type" value="Genomic_DNA"/>
</dbReference>